<sequence>MCFFFKKKKYSCAFKFTCVPLFFRTEAKMEIPLERPFETITAVTNKKDFWKLAVRVKDKWTVVKDGKEHLEMIIVDAKILSPFYDVLISFLYLPLYVFSMGNNIQVVIPTGYKAVYDRSLWKTLHTP</sequence>
<organism evidence="1 2">
    <name type="scientific">Medicago truncatula</name>
    <name type="common">Barrel medic</name>
    <name type="synonym">Medicago tribuloides</name>
    <dbReference type="NCBI Taxonomy" id="3880"/>
    <lineage>
        <taxon>Eukaryota</taxon>
        <taxon>Viridiplantae</taxon>
        <taxon>Streptophyta</taxon>
        <taxon>Embryophyta</taxon>
        <taxon>Tracheophyta</taxon>
        <taxon>Spermatophyta</taxon>
        <taxon>Magnoliopsida</taxon>
        <taxon>eudicotyledons</taxon>
        <taxon>Gunneridae</taxon>
        <taxon>Pentapetalae</taxon>
        <taxon>rosids</taxon>
        <taxon>fabids</taxon>
        <taxon>Fabales</taxon>
        <taxon>Fabaceae</taxon>
        <taxon>Papilionoideae</taxon>
        <taxon>50 kb inversion clade</taxon>
        <taxon>NPAAA clade</taxon>
        <taxon>Hologalegina</taxon>
        <taxon>IRL clade</taxon>
        <taxon>Trifolieae</taxon>
        <taxon>Medicago</taxon>
    </lineage>
</organism>
<accession>A0A396H9R6</accession>
<evidence type="ECO:0000313" key="1">
    <source>
        <dbReference type="EMBL" id="RHN50030.1"/>
    </source>
</evidence>
<gene>
    <name evidence="1" type="ORF">MtrunA17_Chr6g0453011</name>
</gene>
<evidence type="ECO:0000313" key="2">
    <source>
        <dbReference type="Proteomes" id="UP000265566"/>
    </source>
</evidence>
<comment type="caution">
    <text evidence="1">The sequence shown here is derived from an EMBL/GenBank/DDBJ whole genome shotgun (WGS) entry which is preliminary data.</text>
</comment>
<reference evidence="2" key="1">
    <citation type="journal article" date="2018" name="Nat. Plants">
        <title>Whole-genome landscape of Medicago truncatula symbiotic genes.</title>
        <authorList>
            <person name="Pecrix Y."/>
            <person name="Staton S.E."/>
            <person name="Sallet E."/>
            <person name="Lelandais-Briere C."/>
            <person name="Moreau S."/>
            <person name="Carrere S."/>
            <person name="Blein T."/>
            <person name="Jardinaud M.F."/>
            <person name="Latrasse D."/>
            <person name="Zouine M."/>
            <person name="Zahm M."/>
            <person name="Kreplak J."/>
            <person name="Mayjonade B."/>
            <person name="Satge C."/>
            <person name="Perez M."/>
            <person name="Cauet S."/>
            <person name="Marande W."/>
            <person name="Chantry-Darmon C."/>
            <person name="Lopez-Roques C."/>
            <person name="Bouchez O."/>
            <person name="Berard A."/>
            <person name="Debelle F."/>
            <person name="Munos S."/>
            <person name="Bendahmane A."/>
            <person name="Berges H."/>
            <person name="Niebel A."/>
            <person name="Buitink J."/>
            <person name="Frugier F."/>
            <person name="Benhamed M."/>
            <person name="Crespi M."/>
            <person name="Gouzy J."/>
            <person name="Gamas P."/>
        </authorList>
    </citation>
    <scope>NUCLEOTIDE SEQUENCE [LARGE SCALE GENOMIC DNA]</scope>
    <source>
        <strain evidence="2">cv. Jemalong A17</strain>
    </source>
</reference>
<proteinExistence type="predicted"/>
<dbReference type="EMBL" id="PSQE01000006">
    <property type="protein sequence ID" value="RHN50030.1"/>
    <property type="molecule type" value="Genomic_DNA"/>
</dbReference>
<dbReference type="Gramene" id="rna34278">
    <property type="protein sequence ID" value="RHN50030.1"/>
    <property type="gene ID" value="gene34278"/>
</dbReference>
<name>A0A396H9R6_MEDTR</name>
<dbReference type="AlphaFoldDB" id="A0A396H9R6"/>
<dbReference type="Proteomes" id="UP000265566">
    <property type="component" value="Chromosome 6"/>
</dbReference>
<protein>
    <submittedName>
        <fullName evidence="1">Uncharacterized protein</fullName>
    </submittedName>
</protein>